<evidence type="ECO:0000313" key="3">
    <source>
        <dbReference type="Proteomes" id="UP001160390"/>
    </source>
</evidence>
<feature type="compositionally biased region" description="Polar residues" evidence="1">
    <location>
        <begin position="164"/>
        <end position="174"/>
    </location>
</feature>
<gene>
    <name evidence="2" type="ORF">CCHLO57077_00004074</name>
</gene>
<evidence type="ECO:0000313" key="2">
    <source>
        <dbReference type="EMBL" id="CAI6081426.1"/>
    </source>
</evidence>
<evidence type="ECO:0000256" key="1">
    <source>
        <dbReference type="SAM" id="MobiDB-lite"/>
    </source>
</evidence>
<accession>A0AA35LVG0</accession>
<feature type="compositionally biased region" description="Basic and acidic residues" evidence="1">
    <location>
        <begin position="361"/>
        <end position="371"/>
    </location>
</feature>
<dbReference type="Proteomes" id="UP001160390">
    <property type="component" value="Unassembled WGS sequence"/>
</dbReference>
<organism evidence="2 3">
    <name type="scientific">Clonostachys chloroleuca</name>
    <dbReference type="NCBI Taxonomy" id="1926264"/>
    <lineage>
        <taxon>Eukaryota</taxon>
        <taxon>Fungi</taxon>
        <taxon>Dikarya</taxon>
        <taxon>Ascomycota</taxon>
        <taxon>Pezizomycotina</taxon>
        <taxon>Sordariomycetes</taxon>
        <taxon>Hypocreomycetidae</taxon>
        <taxon>Hypocreales</taxon>
        <taxon>Bionectriaceae</taxon>
        <taxon>Clonostachys</taxon>
    </lineage>
</organism>
<comment type="caution">
    <text evidence="2">The sequence shown here is derived from an EMBL/GenBank/DDBJ whole genome shotgun (WGS) entry which is preliminary data.</text>
</comment>
<feature type="compositionally biased region" description="Polar residues" evidence="1">
    <location>
        <begin position="238"/>
        <end position="253"/>
    </location>
</feature>
<dbReference type="EMBL" id="CABFNP030000705">
    <property type="protein sequence ID" value="CAI6081426.1"/>
    <property type="molecule type" value="Genomic_DNA"/>
</dbReference>
<feature type="region of interest" description="Disordered" evidence="1">
    <location>
        <begin position="164"/>
        <end position="191"/>
    </location>
</feature>
<keyword evidence="3" id="KW-1185">Reference proteome</keyword>
<dbReference type="AlphaFoldDB" id="A0AA35LVG0"/>
<feature type="compositionally biased region" description="Acidic residues" evidence="1">
    <location>
        <begin position="274"/>
        <end position="288"/>
    </location>
</feature>
<name>A0AA35LVG0_9HYPO</name>
<sequence length="389" mass="43183">MDDPGWSWPAWKFGLKRADLFSSLHEQYNTFTFSIQDPQAFHADVNEISHDADTLEEFHRLLAERRQQRLQELHDTLEALALEIIANPKLMDSNHWEYAMQLFRTKSFDSLVRYFASYLPDTHADSADSQSEPPSPVFSDAISVHTTSTKAGSVDGVSVTQFKDSTPSKHSFSDGSLDAPLSPPASEAGETVASSIEIVSRDFLPSDPPSPSMSFSGSESGAFCPGFSRSLIHDDDTASQSDCDTAVTSVSDSAESRASFDSVNDKNPHFPQYEDYDDEGDDDDDDDLLTAQFPEDSFDTYGGFDDDMSETHDEDTATPRPETAAALPSDYKSVLSRRITSTRRRSPSPRSHITPGSPTWDIRRSPDEVHSRIQKPTADPVRKRPKGRI</sequence>
<feature type="region of interest" description="Disordered" evidence="1">
    <location>
        <begin position="235"/>
        <end position="389"/>
    </location>
</feature>
<reference evidence="2" key="1">
    <citation type="submission" date="2023-01" db="EMBL/GenBank/DDBJ databases">
        <authorList>
            <person name="Piombo E."/>
        </authorList>
    </citation>
    <scope>NUCLEOTIDE SEQUENCE</scope>
</reference>
<proteinExistence type="predicted"/>
<protein>
    <submittedName>
        <fullName evidence="2">Uncharacterized protein</fullName>
    </submittedName>
</protein>